<organism evidence="1 2">
    <name type="scientific">Leucogyrophana mollusca</name>
    <dbReference type="NCBI Taxonomy" id="85980"/>
    <lineage>
        <taxon>Eukaryota</taxon>
        <taxon>Fungi</taxon>
        <taxon>Dikarya</taxon>
        <taxon>Basidiomycota</taxon>
        <taxon>Agaricomycotina</taxon>
        <taxon>Agaricomycetes</taxon>
        <taxon>Agaricomycetidae</taxon>
        <taxon>Boletales</taxon>
        <taxon>Boletales incertae sedis</taxon>
        <taxon>Leucogyrophana</taxon>
    </lineage>
</organism>
<sequence>MLAYFSLASLLLRVVGNISNHHVNIYFVAFAALILQAASGMSVVASAVPAFLTQYLLFRI</sequence>
<evidence type="ECO:0000313" key="2">
    <source>
        <dbReference type="Proteomes" id="UP000790709"/>
    </source>
</evidence>
<comment type="caution">
    <text evidence="1">The sequence shown here is derived from an EMBL/GenBank/DDBJ whole genome shotgun (WGS) entry which is preliminary data.</text>
</comment>
<keyword evidence="2" id="KW-1185">Reference proteome</keyword>
<reference evidence="1" key="1">
    <citation type="journal article" date="2021" name="New Phytol.">
        <title>Evolutionary innovations through gain and loss of genes in the ectomycorrhizal Boletales.</title>
        <authorList>
            <person name="Wu G."/>
            <person name="Miyauchi S."/>
            <person name="Morin E."/>
            <person name="Kuo A."/>
            <person name="Drula E."/>
            <person name="Varga T."/>
            <person name="Kohler A."/>
            <person name="Feng B."/>
            <person name="Cao Y."/>
            <person name="Lipzen A."/>
            <person name="Daum C."/>
            <person name="Hundley H."/>
            <person name="Pangilinan J."/>
            <person name="Johnson J."/>
            <person name="Barry K."/>
            <person name="LaButti K."/>
            <person name="Ng V."/>
            <person name="Ahrendt S."/>
            <person name="Min B."/>
            <person name="Choi I.G."/>
            <person name="Park H."/>
            <person name="Plett J.M."/>
            <person name="Magnuson J."/>
            <person name="Spatafora J.W."/>
            <person name="Nagy L.G."/>
            <person name="Henrissat B."/>
            <person name="Grigoriev I.V."/>
            <person name="Yang Z.L."/>
            <person name="Xu J."/>
            <person name="Martin F.M."/>
        </authorList>
    </citation>
    <scope>NUCLEOTIDE SEQUENCE</scope>
    <source>
        <strain evidence="1">KUC20120723A-06</strain>
    </source>
</reference>
<dbReference type="EMBL" id="MU267563">
    <property type="protein sequence ID" value="KAH7916838.1"/>
    <property type="molecule type" value="Genomic_DNA"/>
</dbReference>
<name>A0ACB8AUX9_9AGAM</name>
<gene>
    <name evidence="1" type="ORF">BV22DRAFT_1042517</name>
</gene>
<accession>A0ACB8AUX9</accession>
<dbReference type="Proteomes" id="UP000790709">
    <property type="component" value="Unassembled WGS sequence"/>
</dbReference>
<protein>
    <submittedName>
        <fullName evidence="1">Uncharacterized protein</fullName>
    </submittedName>
</protein>
<evidence type="ECO:0000313" key="1">
    <source>
        <dbReference type="EMBL" id="KAH7916838.1"/>
    </source>
</evidence>
<proteinExistence type="predicted"/>